<evidence type="ECO:0000259" key="9">
    <source>
        <dbReference type="PROSITE" id="PS50928"/>
    </source>
</evidence>
<dbReference type="PANTHER" id="PTHR30193">
    <property type="entry name" value="ABC TRANSPORTER PERMEASE PROTEIN"/>
    <property type="match status" value="1"/>
</dbReference>
<dbReference type="PANTHER" id="PTHR30193:SF37">
    <property type="entry name" value="INNER MEMBRANE ABC TRANSPORTER PERMEASE PROTEIN YCJO"/>
    <property type="match status" value="1"/>
</dbReference>
<comment type="subcellular location">
    <subcellularLocation>
        <location evidence="1 7">Cell membrane</location>
        <topology evidence="1 7">Multi-pass membrane protein</topology>
    </subcellularLocation>
</comment>
<dbReference type="CDD" id="cd06261">
    <property type="entry name" value="TM_PBP2"/>
    <property type="match status" value="1"/>
</dbReference>
<protein>
    <submittedName>
        <fullName evidence="10">Sugar ABC transporter permease</fullName>
    </submittedName>
</protein>
<evidence type="ECO:0000256" key="7">
    <source>
        <dbReference type="RuleBase" id="RU363032"/>
    </source>
</evidence>
<dbReference type="Gene3D" id="1.10.3720.10">
    <property type="entry name" value="MetI-like"/>
    <property type="match status" value="1"/>
</dbReference>
<comment type="similarity">
    <text evidence="7">Belongs to the binding-protein-dependent transport system permease family.</text>
</comment>
<dbReference type="PROSITE" id="PS50928">
    <property type="entry name" value="ABC_TM1"/>
    <property type="match status" value="1"/>
</dbReference>
<keyword evidence="5 7" id="KW-1133">Transmembrane helix</keyword>
<evidence type="ECO:0000313" key="10">
    <source>
        <dbReference type="EMBL" id="XCG63934.1"/>
    </source>
</evidence>
<feature type="domain" description="ABC transmembrane type-1" evidence="9">
    <location>
        <begin position="102"/>
        <end position="316"/>
    </location>
</feature>
<feature type="transmembrane region" description="Helical" evidence="7">
    <location>
        <begin position="295"/>
        <end position="316"/>
    </location>
</feature>
<keyword evidence="2 7" id="KW-0813">Transport</keyword>
<evidence type="ECO:0000256" key="4">
    <source>
        <dbReference type="ARBA" id="ARBA00022692"/>
    </source>
</evidence>
<evidence type="ECO:0000256" key="3">
    <source>
        <dbReference type="ARBA" id="ARBA00022475"/>
    </source>
</evidence>
<feature type="transmembrane region" description="Helical" evidence="7">
    <location>
        <begin position="43"/>
        <end position="65"/>
    </location>
</feature>
<dbReference type="InterPro" id="IPR035906">
    <property type="entry name" value="MetI-like_sf"/>
</dbReference>
<dbReference type="RefSeq" id="WP_353649549.1">
    <property type="nucleotide sequence ID" value="NZ_CP159218.1"/>
</dbReference>
<evidence type="ECO:0000256" key="2">
    <source>
        <dbReference type="ARBA" id="ARBA00022448"/>
    </source>
</evidence>
<evidence type="ECO:0000256" key="5">
    <source>
        <dbReference type="ARBA" id="ARBA00022989"/>
    </source>
</evidence>
<feature type="transmembrane region" description="Helical" evidence="7">
    <location>
        <begin position="189"/>
        <end position="212"/>
    </location>
</feature>
<accession>A0AAU8DNS4</accession>
<dbReference type="InterPro" id="IPR051393">
    <property type="entry name" value="ABC_transporter_permease"/>
</dbReference>
<gene>
    <name evidence="10" type="ORF">ABLG96_00870</name>
</gene>
<keyword evidence="4 7" id="KW-0812">Transmembrane</keyword>
<dbReference type="GO" id="GO:0055085">
    <property type="term" value="P:transmembrane transport"/>
    <property type="evidence" value="ECO:0007669"/>
    <property type="project" value="InterPro"/>
</dbReference>
<dbReference type="SUPFAM" id="SSF161098">
    <property type="entry name" value="MetI-like"/>
    <property type="match status" value="1"/>
</dbReference>
<evidence type="ECO:0000256" key="8">
    <source>
        <dbReference type="SAM" id="MobiDB-lite"/>
    </source>
</evidence>
<keyword evidence="3" id="KW-1003">Cell membrane</keyword>
<keyword evidence="6 7" id="KW-0472">Membrane</keyword>
<dbReference type="Pfam" id="PF00528">
    <property type="entry name" value="BPD_transp_1"/>
    <property type="match status" value="1"/>
</dbReference>
<organism evidence="10">
    <name type="scientific">Nakamurella sp. A5-74</name>
    <dbReference type="NCBI Taxonomy" id="3158264"/>
    <lineage>
        <taxon>Bacteria</taxon>
        <taxon>Bacillati</taxon>
        <taxon>Actinomycetota</taxon>
        <taxon>Actinomycetes</taxon>
        <taxon>Nakamurellales</taxon>
        <taxon>Nakamurellaceae</taxon>
        <taxon>Nakamurella</taxon>
    </lineage>
</organism>
<proteinExistence type="inferred from homology"/>
<feature type="transmembrane region" description="Helical" evidence="7">
    <location>
        <begin position="102"/>
        <end position="125"/>
    </location>
</feature>
<dbReference type="AlphaFoldDB" id="A0AAU8DNS4"/>
<sequence>MPRSSTGTDAPPARGEITRPAPGRAVSSRTTKGGSTRGRWGKLAPYGFILPAFLVYAAFLLYPLLRSVHLSLFDYDGLTVGTFVGLDNYAEVFSSKALRASFLHALVLIFFYSVLPVMIGLVLAAILSRTKARGLPFFRTVVFLPQVIAMVVVAVAWRQIYAPQGSLNSLLRDVGLDSLTKSWLGDYTWTLPAVGFIGTWVSTGLVTVLLLAGMSRIPSDQYEAARMDGAGAVREFFSITLPSVRGEITVALTLTIIAALKTFDLIYMTTSGGPGNTTSVPSFEVYRRAFKTGEVGSAAAVGVTLTVLIFAINFAINRWGDRSNR</sequence>
<dbReference type="InterPro" id="IPR000515">
    <property type="entry name" value="MetI-like"/>
</dbReference>
<evidence type="ECO:0000256" key="1">
    <source>
        <dbReference type="ARBA" id="ARBA00004651"/>
    </source>
</evidence>
<evidence type="ECO:0000256" key="6">
    <source>
        <dbReference type="ARBA" id="ARBA00023136"/>
    </source>
</evidence>
<feature type="transmembrane region" description="Helical" evidence="7">
    <location>
        <begin position="137"/>
        <end position="157"/>
    </location>
</feature>
<name>A0AAU8DNS4_9ACTN</name>
<dbReference type="GO" id="GO:0005886">
    <property type="term" value="C:plasma membrane"/>
    <property type="evidence" value="ECO:0007669"/>
    <property type="project" value="UniProtKB-SubCell"/>
</dbReference>
<dbReference type="EMBL" id="CP159218">
    <property type="protein sequence ID" value="XCG63934.1"/>
    <property type="molecule type" value="Genomic_DNA"/>
</dbReference>
<feature type="region of interest" description="Disordered" evidence="8">
    <location>
        <begin position="1"/>
        <end position="37"/>
    </location>
</feature>
<reference evidence="10" key="1">
    <citation type="submission" date="2024-05" db="EMBL/GenBank/DDBJ databases">
        <authorList>
            <person name="Cai S.Y."/>
            <person name="Jin L.M."/>
            <person name="Li H.R."/>
        </authorList>
    </citation>
    <scope>NUCLEOTIDE SEQUENCE</scope>
    <source>
        <strain evidence="10">A5-74</strain>
    </source>
</reference>